<evidence type="ECO:0000256" key="8">
    <source>
        <dbReference type="ARBA" id="ARBA00048366"/>
    </source>
</evidence>
<dbReference type="RefSeq" id="WP_158350781.1">
    <property type="nucleotide sequence ID" value="NZ_CP032999.1"/>
</dbReference>
<keyword evidence="3 9" id="KW-0808">Transferase</keyword>
<dbReference type="GO" id="GO:0002949">
    <property type="term" value="P:tRNA threonylcarbamoyladenosine modification"/>
    <property type="evidence" value="ECO:0007669"/>
    <property type="project" value="UniProtKB-UniRule"/>
</dbReference>
<comment type="catalytic activity">
    <reaction evidence="8 9">
        <text>L-threonine + hydrogencarbonate + ATP = L-threonylcarbamoyladenylate + diphosphate + H2O</text>
        <dbReference type="Rhea" id="RHEA:36407"/>
        <dbReference type="ChEBI" id="CHEBI:15377"/>
        <dbReference type="ChEBI" id="CHEBI:17544"/>
        <dbReference type="ChEBI" id="CHEBI:30616"/>
        <dbReference type="ChEBI" id="CHEBI:33019"/>
        <dbReference type="ChEBI" id="CHEBI:57926"/>
        <dbReference type="ChEBI" id="CHEBI:73682"/>
        <dbReference type="EC" id="2.7.7.87"/>
    </reaction>
</comment>
<proteinExistence type="inferred from homology"/>
<name>A0A4D6Y852_9GAMM</name>
<dbReference type="EMBL" id="CP032999">
    <property type="protein sequence ID" value="QCI26106.1"/>
    <property type="molecule type" value="Genomic_DNA"/>
</dbReference>
<dbReference type="GO" id="GO:0000049">
    <property type="term" value="F:tRNA binding"/>
    <property type="evidence" value="ECO:0007669"/>
    <property type="project" value="TreeGrafter"/>
</dbReference>
<organism evidence="11 12">
    <name type="scientific">Buchnera aphidicola</name>
    <name type="common">Sarucallis kahawaluokalani</name>
    <dbReference type="NCBI Taxonomy" id="1241878"/>
    <lineage>
        <taxon>Bacteria</taxon>
        <taxon>Pseudomonadati</taxon>
        <taxon>Pseudomonadota</taxon>
        <taxon>Gammaproteobacteria</taxon>
        <taxon>Enterobacterales</taxon>
        <taxon>Erwiniaceae</taxon>
        <taxon>Buchnera</taxon>
    </lineage>
</organism>
<dbReference type="GO" id="GO:0006450">
    <property type="term" value="P:regulation of translational fidelity"/>
    <property type="evidence" value="ECO:0007669"/>
    <property type="project" value="TreeGrafter"/>
</dbReference>
<dbReference type="Gene3D" id="3.90.870.10">
    <property type="entry name" value="DHBP synthase"/>
    <property type="match status" value="1"/>
</dbReference>
<protein>
    <recommendedName>
        <fullName evidence="9">Threonylcarbamoyl-AMP synthase</fullName>
        <shortName evidence="9">TC-AMP synthase</shortName>
        <ecNumber evidence="9">2.7.7.87</ecNumber>
    </recommendedName>
    <alternativeName>
        <fullName evidence="9">L-threonylcarbamoyladenylate synthase</fullName>
    </alternativeName>
    <alternativeName>
        <fullName evidence="9">t(6)A37 threonylcarbamoyladenosine biosynthesis protein TsaC</fullName>
    </alternativeName>
    <alternativeName>
        <fullName evidence="9">tRNA threonylcarbamoyladenosine biosynthesis protein TsaC</fullName>
    </alternativeName>
</protein>
<dbReference type="GO" id="GO:0003725">
    <property type="term" value="F:double-stranded RNA binding"/>
    <property type="evidence" value="ECO:0007669"/>
    <property type="project" value="InterPro"/>
</dbReference>
<dbReference type="EC" id="2.7.7.87" evidence="9"/>
<accession>A0A4D6Y852</accession>
<evidence type="ECO:0000256" key="1">
    <source>
        <dbReference type="ARBA" id="ARBA00004496"/>
    </source>
</evidence>
<reference evidence="11 12" key="1">
    <citation type="submission" date="2018-10" db="EMBL/GenBank/DDBJ databases">
        <title>Comparative functional genomics of the obligate endosymbiont Buchnera aphidicola.</title>
        <authorList>
            <person name="Chong R.A."/>
        </authorList>
    </citation>
    <scope>NUCLEOTIDE SEQUENCE [LARGE SCALE GENOMIC DNA]</scope>
    <source>
        <strain evidence="11 12">Ska</strain>
    </source>
</reference>
<evidence type="ECO:0000256" key="5">
    <source>
        <dbReference type="ARBA" id="ARBA00022695"/>
    </source>
</evidence>
<dbReference type="InterPro" id="IPR050156">
    <property type="entry name" value="TC-AMP_synthase_SUA5"/>
</dbReference>
<comment type="similarity">
    <text evidence="9">Belongs to the SUA5 family. TsaC subfamily.</text>
</comment>
<comment type="function">
    <text evidence="9">Required for the formation of a threonylcarbamoyl group on adenosine at position 37 (t(6)A37) in tRNAs that read codons beginning with adenine. Catalyzes the conversion of L-threonine, HCO(3)(-)/CO(2) and ATP to give threonylcarbamoyl-AMP (TC-AMP) as the acyladenylate intermediate, with the release of diphosphate.</text>
</comment>
<evidence type="ECO:0000256" key="2">
    <source>
        <dbReference type="ARBA" id="ARBA00022490"/>
    </source>
</evidence>
<sequence length="193" mass="21542">MLKKNFSVSFINCINNLHQNNIIAYPAEAVFGLGCNPDSDIALINLINLKHRNKKKGFILVAASYVQLLPYIDEFKLSVRQKKTILSVWPGFITFLVPARPELSIYITGGSNLVAVRITSHSLLSDLCCFFGKPIVSTSANISGMPAARKKSDVSKYFGYKFPILHGKIGNFLYPSRIVNIITGEYIRDDIKK</sequence>
<dbReference type="InterPro" id="IPR023535">
    <property type="entry name" value="TC-AMP_synthase"/>
</dbReference>
<dbReference type="GO" id="GO:0005524">
    <property type="term" value="F:ATP binding"/>
    <property type="evidence" value="ECO:0007669"/>
    <property type="project" value="UniProtKB-UniRule"/>
</dbReference>
<evidence type="ECO:0000256" key="3">
    <source>
        <dbReference type="ARBA" id="ARBA00022679"/>
    </source>
</evidence>
<evidence type="ECO:0000256" key="4">
    <source>
        <dbReference type="ARBA" id="ARBA00022694"/>
    </source>
</evidence>
<evidence type="ECO:0000256" key="7">
    <source>
        <dbReference type="ARBA" id="ARBA00022840"/>
    </source>
</evidence>
<dbReference type="PANTHER" id="PTHR17490">
    <property type="entry name" value="SUA5"/>
    <property type="match status" value="1"/>
</dbReference>
<keyword evidence="2 9" id="KW-0963">Cytoplasm</keyword>
<comment type="subcellular location">
    <subcellularLocation>
        <location evidence="1 9">Cytoplasm</location>
    </subcellularLocation>
</comment>
<dbReference type="Proteomes" id="UP000298685">
    <property type="component" value="Chromosome"/>
</dbReference>
<evidence type="ECO:0000256" key="9">
    <source>
        <dbReference type="HAMAP-Rule" id="MF_01852"/>
    </source>
</evidence>
<dbReference type="HAMAP" id="MF_01852">
    <property type="entry name" value="TsaC"/>
    <property type="match status" value="1"/>
</dbReference>
<dbReference type="InterPro" id="IPR017945">
    <property type="entry name" value="DHBP_synth_RibB-like_a/b_dom"/>
</dbReference>
<feature type="domain" description="YrdC-like" evidence="10">
    <location>
        <begin position="7"/>
        <end position="192"/>
    </location>
</feature>
<keyword evidence="5 9" id="KW-0548">Nucleotidyltransferase</keyword>
<evidence type="ECO:0000313" key="11">
    <source>
        <dbReference type="EMBL" id="QCI26106.1"/>
    </source>
</evidence>
<dbReference type="GO" id="GO:0061710">
    <property type="term" value="F:L-threonylcarbamoyladenylate synthase"/>
    <property type="evidence" value="ECO:0007669"/>
    <property type="project" value="UniProtKB-EC"/>
</dbReference>
<dbReference type="AlphaFoldDB" id="A0A4D6Y852"/>
<dbReference type="GO" id="GO:0005737">
    <property type="term" value="C:cytoplasm"/>
    <property type="evidence" value="ECO:0007669"/>
    <property type="project" value="UniProtKB-SubCell"/>
</dbReference>
<evidence type="ECO:0000259" key="10">
    <source>
        <dbReference type="PROSITE" id="PS51163"/>
    </source>
</evidence>
<keyword evidence="7 9" id="KW-0067">ATP-binding</keyword>
<dbReference type="Pfam" id="PF01300">
    <property type="entry name" value="Sua5_yciO_yrdC"/>
    <property type="match status" value="1"/>
</dbReference>
<dbReference type="PROSITE" id="PS51163">
    <property type="entry name" value="YRDC"/>
    <property type="match status" value="1"/>
</dbReference>
<dbReference type="PANTHER" id="PTHR17490:SF18">
    <property type="entry name" value="THREONYLCARBAMOYL-AMP SYNTHASE"/>
    <property type="match status" value="1"/>
</dbReference>
<evidence type="ECO:0000256" key="6">
    <source>
        <dbReference type="ARBA" id="ARBA00022741"/>
    </source>
</evidence>
<keyword evidence="4 9" id="KW-0819">tRNA processing</keyword>
<dbReference type="OrthoDB" id="9814580at2"/>
<dbReference type="InterPro" id="IPR006070">
    <property type="entry name" value="Sua5-like_dom"/>
</dbReference>
<keyword evidence="6 9" id="KW-0547">Nucleotide-binding</keyword>
<dbReference type="SUPFAM" id="SSF55821">
    <property type="entry name" value="YrdC/RibB"/>
    <property type="match status" value="1"/>
</dbReference>
<evidence type="ECO:0000313" key="12">
    <source>
        <dbReference type="Proteomes" id="UP000298685"/>
    </source>
</evidence>
<gene>
    <name evidence="9" type="primary">tsaC</name>
    <name evidence="11" type="ORF">D9V78_01670</name>
</gene>